<dbReference type="InterPro" id="IPR011059">
    <property type="entry name" value="Metal-dep_hydrolase_composite"/>
</dbReference>
<protein>
    <submittedName>
        <fullName evidence="3">Dihydroorotase</fullName>
        <ecNumber evidence="3">3.5.2.3</ecNumber>
    </submittedName>
</protein>
<proteinExistence type="predicted"/>
<dbReference type="GO" id="GO:0006221">
    <property type="term" value="P:pyrimidine nucleotide biosynthetic process"/>
    <property type="evidence" value="ECO:0007669"/>
    <property type="project" value="UniProtKB-KW"/>
</dbReference>
<accession>A0A369QEQ0</accession>
<keyword evidence="1" id="KW-0665">Pyrimidine biosynthesis</keyword>
<evidence type="ECO:0000256" key="1">
    <source>
        <dbReference type="ARBA" id="ARBA00022975"/>
    </source>
</evidence>
<dbReference type="EMBL" id="QASA01000001">
    <property type="protein sequence ID" value="RDC63393.1"/>
    <property type="molecule type" value="Genomic_DNA"/>
</dbReference>
<organism evidence="3 4">
    <name type="scientific">Adhaeribacter pallidiroseus</name>
    <dbReference type="NCBI Taxonomy" id="2072847"/>
    <lineage>
        <taxon>Bacteria</taxon>
        <taxon>Pseudomonadati</taxon>
        <taxon>Bacteroidota</taxon>
        <taxon>Cytophagia</taxon>
        <taxon>Cytophagales</taxon>
        <taxon>Hymenobacteraceae</taxon>
        <taxon>Adhaeribacter</taxon>
    </lineage>
</organism>
<name>A0A369QEQ0_9BACT</name>
<dbReference type="Gene3D" id="3.20.20.140">
    <property type="entry name" value="Metal-dependent hydrolases"/>
    <property type="match status" value="1"/>
</dbReference>
<evidence type="ECO:0000259" key="2">
    <source>
        <dbReference type="Pfam" id="PF12890"/>
    </source>
</evidence>
<dbReference type="InterPro" id="IPR050138">
    <property type="entry name" value="DHOase/Allantoinase_Hydrolase"/>
</dbReference>
<evidence type="ECO:0000313" key="4">
    <source>
        <dbReference type="Proteomes" id="UP000253919"/>
    </source>
</evidence>
<dbReference type="OrthoDB" id="9765462at2"/>
<gene>
    <name evidence="3" type="ORF">AHMF7616_01996</name>
</gene>
<dbReference type="GO" id="GO:0004151">
    <property type="term" value="F:dihydroorotase activity"/>
    <property type="evidence" value="ECO:0007669"/>
    <property type="project" value="UniProtKB-EC"/>
</dbReference>
<dbReference type="Gene3D" id="2.30.40.10">
    <property type="entry name" value="Urease, subunit C, domain 1"/>
    <property type="match status" value="1"/>
</dbReference>
<keyword evidence="3" id="KW-0378">Hydrolase</keyword>
<dbReference type="GO" id="GO:0006145">
    <property type="term" value="P:purine nucleobase catabolic process"/>
    <property type="evidence" value="ECO:0007669"/>
    <property type="project" value="TreeGrafter"/>
</dbReference>
<dbReference type="AlphaFoldDB" id="A0A369QEQ0"/>
<reference evidence="3 4" key="1">
    <citation type="submission" date="2018-04" db="EMBL/GenBank/DDBJ databases">
        <title>Adhaeribacter sp. HMF7616 genome sequencing and assembly.</title>
        <authorList>
            <person name="Kang H."/>
            <person name="Kang J."/>
            <person name="Cha I."/>
            <person name="Kim H."/>
            <person name="Joh K."/>
        </authorList>
    </citation>
    <scope>NUCLEOTIDE SEQUENCE [LARGE SCALE GENOMIC DNA]</scope>
    <source>
        <strain evidence="3 4">HMF7616</strain>
    </source>
</reference>
<dbReference type="NCBIfam" id="TIGR00857">
    <property type="entry name" value="pyrC_multi"/>
    <property type="match status" value="1"/>
</dbReference>
<dbReference type="GO" id="GO:0046872">
    <property type="term" value="F:metal ion binding"/>
    <property type="evidence" value="ECO:0007669"/>
    <property type="project" value="InterPro"/>
</dbReference>
<dbReference type="InterPro" id="IPR024403">
    <property type="entry name" value="DHOase_cat"/>
</dbReference>
<dbReference type="CDD" id="cd01317">
    <property type="entry name" value="DHOase_IIa"/>
    <property type="match status" value="1"/>
</dbReference>
<sequence length="429" mass="46947">MQVLLKSVKVIAPASEFHQQTVHIHIKDGVISSISADLPAVDATITTIEQPGLCLSPGWLDMNAWVGDPGLEHKEDLQSAAMAAAQGGFTEVICLPNVEPVHQTKNSIRYIQNQSRFLPVSFHAFGAITTDVHGKELTEMIDLHEAGAVAFTDGLQPVQQADVLVKALQYVQYFNGLIIQKPENTSLTQHGLMHEGVVSTQLGLKGMPPLAEEVIIARDLKLLRYTGGRLHFSLISSAEAVQLIREAKQQGLAVTCDMAAYQTAFTDAEMLPFDTNFKVNPPFRTQQDQEALQQGLQDGTIDVLVSGHRPQDPESKNLEFDMAEFGITSLETAFAVANTYLSPVIGLEKVLTKLVEAPRFILNMPVPEIKTGEIANVTLFHPAQNWVPTLATTASKSLNHPFYGQHLQGQVFGIIHKNQCVFNPNFGLS</sequence>
<dbReference type="Pfam" id="PF12890">
    <property type="entry name" value="DHOase"/>
    <property type="match status" value="1"/>
</dbReference>
<dbReference type="Proteomes" id="UP000253919">
    <property type="component" value="Unassembled WGS sequence"/>
</dbReference>
<dbReference type="InterPro" id="IPR032466">
    <property type="entry name" value="Metal_Hydrolase"/>
</dbReference>
<dbReference type="GO" id="GO:0005737">
    <property type="term" value="C:cytoplasm"/>
    <property type="evidence" value="ECO:0007669"/>
    <property type="project" value="TreeGrafter"/>
</dbReference>
<dbReference type="RefSeq" id="WP_115372704.1">
    <property type="nucleotide sequence ID" value="NZ_QASA01000001.1"/>
</dbReference>
<dbReference type="PANTHER" id="PTHR43668:SF2">
    <property type="entry name" value="ALLANTOINASE"/>
    <property type="match status" value="1"/>
</dbReference>
<dbReference type="GO" id="GO:0004038">
    <property type="term" value="F:allantoinase activity"/>
    <property type="evidence" value="ECO:0007669"/>
    <property type="project" value="TreeGrafter"/>
</dbReference>
<comment type="caution">
    <text evidence="3">The sequence shown here is derived from an EMBL/GenBank/DDBJ whole genome shotgun (WGS) entry which is preliminary data.</text>
</comment>
<dbReference type="SUPFAM" id="SSF51556">
    <property type="entry name" value="Metallo-dependent hydrolases"/>
    <property type="match status" value="1"/>
</dbReference>
<dbReference type="PANTHER" id="PTHR43668">
    <property type="entry name" value="ALLANTOINASE"/>
    <property type="match status" value="1"/>
</dbReference>
<evidence type="ECO:0000313" key="3">
    <source>
        <dbReference type="EMBL" id="RDC63393.1"/>
    </source>
</evidence>
<dbReference type="SUPFAM" id="SSF51338">
    <property type="entry name" value="Composite domain of metallo-dependent hydrolases"/>
    <property type="match status" value="1"/>
</dbReference>
<dbReference type="InterPro" id="IPR004722">
    <property type="entry name" value="DHOase"/>
</dbReference>
<feature type="domain" description="Dihydroorotase catalytic" evidence="2">
    <location>
        <begin position="55"/>
        <end position="239"/>
    </location>
</feature>
<dbReference type="EC" id="3.5.2.3" evidence="3"/>
<keyword evidence="4" id="KW-1185">Reference proteome</keyword>